<evidence type="ECO:0000256" key="1">
    <source>
        <dbReference type="SAM" id="Coils"/>
    </source>
</evidence>
<feature type="region of interest" description="Disordered" evidence="2">
    <location>
        <begin position="177"/>
        <end position="223"/>
    </location>
</feature>
<accession>A0A6P4YVY5</accession>
<proteinExistence type="predicted"/>
<dbReference type="KEGG" id="bbel:109476934"/>
<dbReference type="RefSeq" id="XP_019633510.1">
    <property type="nucleotide sequence ID" value="XM_019777951.1"/>
</dbReference>
<evidence type="ECO:0000313" key="4">
    <source>
        <dbReference type="RefSeq" id="XP_019633510.1"/>
    </source>
</evidence>
<protein>
    <submittedName>
        <fullName evidence="4">Stress response protein nst1-like</fullName>
    </submittedName>
</protein>
<dbReference type="AlphaFoldDB" id="A0A6P4YVY5"/>
<reference evidence="4" key="1">
    <citation type="submission" date="2025-08" db="UniProtKB">
        <authorList>
            <consortium name="RefSeq"/>
        </authorList>
    </citation>
    <scope>IDENTIFICATION</scope>
    <source>
        <tissue evidence="4">Gonad</tissue>
    </source>
</reference>
<sequence length="541" mass="61991">MEPMFCDECGARTKQRDNFCNHCGNQLRTRRGLVSMLASQIPAQAIEGRSACKQSEEAWKESERQTARFTQIQMVLTENRQVNQAYDDLEKKYQKAMVVFKEKYRRAKQANVALSEKHQKVLQINEKQHEQALQAKEMEHKQAILEMEYRHRLAMQDSEERHKQDVLAREERHKQDVLAREERHKQDVLAREERHKQDVLAREERHKQDFMASGERHKKDLSASDEWNRHNLLATNDWNRQAALASREDMEERHKEDLQDFKDTYMFSQALLTEGSGNYGLKDRHSKKSPKNPAISRPALHTRADRRQSKRRLIPSPPVSGAGVHIDRQQDRLPSSPSQTAPDTSTAAGVDQRQDRPPSPESQPQPSPAVGTVYVEPQPRPPSPWEEDVNCYSSISHKDIADFLRNHRERLTDTDRKLLQEAMTLVVPESNWVLNHAEITVYGEQMTVVFYSGERTNKYVVRLDSELNPIHEVEERGWGLSARDAALSGWDWTKDAVRGAVSTAAGAAAGGSLTGITSGLIGVCKSLVWKEKEEKEGDKQQ</sequence>
<organism evidence="3 4">
    <name type="scientific">Branchiostoma belcheri</name>
    <name type="common">Amphioxus</name>
    <dbReference type="NCBI Taxonomy" id="7741"/>
    <lineage>
        <taxon>Eukaryota</taxon>
        <taxon>Metazoa</taxon>
        <taxon>Chordata</taxon>
        <taxon>Cephalochordata</taxon>
        <taxon>Leptocardii</taxon>
        <taxon>Amphioxiformes</taxon>
        <taxon>Branchiostomatidae</taxon>
        <taxon>Branchiostoma</taxon>
    </lineage>
</organism>
<keyword evidence="1" id="KW-0175">Coiled coil</keyword>
<keyword evidence="3" id="KW-1185">Reference proteome</keyword>
<feature type="coiled-coil region" evidence="1">
    <location>
        <begin position="72"/>
        <end position="99"/>
    </location>
</feature>
<evidence type="ECO:0000313" key="3">
    <source>
        <dbReference type="Proteomes" id="UP000515135"/>
    </source>
</evidence>
<dbReference type="OrthoDB" id="10066295at2759"/>
<gene>
    <name evidence="4" type="primary">LOC109476934</name>
</gene>
<dbReference type="Proteomes" id="UP000515135">
    <property type="component" value="Unplaced"/>
</dbReference>
<feature type="compositionally biased region" description="Polar residues" evidence="2">
    <location>
        <begin position="332"/>
        <end position="347"/>
    </location>
</feature>
<feature type="region of interest" description="Disordered" evidence="2">
    <location>
        <begin position="275"/>
        <end position="387"/>
    </location>
</feature>
<dbReference type="GeneID" id="109476934"/>
<evidence type="ECO:0000256" key="2">
    <source>
        <dbReference type="SAM" id="MobiDB-lite"/>
    </source>
</evidence>
<name>A0A6P4YVY5_BRABE</name>